<feature type="compositionally biased region" description="Low complexity" evidence="5">
    <location>
        <begin position="59"/>
        <end position="73"/>
    </location>
</feature>
<dbReference type="InterPro" id="IPR003593">
    <property type="entry name" value="AAA+_ATPase"/>
</dbReference>
<dbReference type="InterPro" id="IPR010222">
    <property type="entry name" value="RNA_helicase_HrpA"/>
</dbReference>
<dbReference type="Gene3D" id="1.20.120.1080">
    <property type="match status" value="1"/>
</dbReference>
<keyword evidence="9" id="KW-1185">Reference proteome</keyword>
<dbReference type="Proteomes" id="UP000062317">
    <property type="component" value="Unassembled WGS sequence"/>
</dbReference>
<dbReference type="NCBIfam" id="TIGR01967">
    <property type="entry name" value="DEAH_box_HrpA"/>
    <property type="match status" value="1"/>
</dbReference>
<evidence type="ECO:0000256" key="2">
    <source>
        <dbReference type="ARBA" id="ARBA00022801"/>
    </source>
</evidence>
<dbReference type="GO" id="GO:0003724">
    <property type="term" value="F:RNA helicase activity"/>
    <property type="evidence" value="ECO:0007669"/>
    <property type="project" value="InterPro"/>
</dbReference>
<evidence type="ECO:0000256" key="3">
    <source>
        <dbReference type="ARBA" id="ARBA00022806"/>
    </source>
</evidence>
<feature type="compositionally biased region" description="Low complexity" evidence="5">
    <location>
        <begin position="1081"/>
        <end position="1102"/>
    </location>
</feature>
<reference evidence="8 9" key="1">
    <citation type="submission" date="2015-11" db="EMBL/GenBank/DDBJ databases">
        <title>Expanding the genomic diversity of Burkholderia species for the development of highly accurate diagnostics.</title>
        <authorList>
            <person name="Sahl J."/>
            <person name="Keim P."/>
            <person name="Wagner D."/>
        </authorList>
    </citation>
    <scope>NUCLEOTIDE SEQUENCE [LARGE SCALE GENOMIC DNA]</scope>
    <source>
        <strain evidence="8 9">MSMB1301WGS</strain>
    </source>
</reference>
<feature type="region of interest" description="Disordered" evidence="5">
    <location>
        <begin position="1069"/>
        <end position="1102"/>
    </location>
</feature>
<keyword evidence="3 8" id="KW-0347">Helicase</keyword>
<feature type="compositionally biased region" description="Basic and acidic residues" evidence="5">
    <location>
        <begin position="49"/>
        <end position="58"/>
    </location>
</feature>
<dbReference type="InterPro" id="IPR011545">
    <property type="entry name" value="DEAD/DEAH_box_helicase_dom"/>
</dbReference>
<dbReference type="EMBL" id="LPEQ01000104">
    <property type="protein sequence ID" value="KVV43171.1"/>
    <property type="molecule type" value="Genomic_DNA"/>
</dbReference>
<evidence type="ECO:0000259" key="6">
    <source>
        <dbReference type="PROSITE" id="PS51192"/>
    </source>
</evidence>
<keyword evidence="2" id="KW-0378">Hydrolase</keyword>
<feature type="domain" description="Helicase ATP-binding" evidence="6">
    <location>
        <begin position="110"/>
        <end position="277"/>
    </location>
</feature>
<accession>A0A105V8U2</accession>
<keyword evidence="1" id="KW-0547">Nucleotide-binding</keyword>
<dbReference type="InterPro" id="IPR027417">
    <property type="entry name" value="P-loop_NTPase"/>
</dbReference>
<dbReference type="Pfam" id="PF04408">
    <property type="entry name" value="WHD_HA2"/>
    <property type="match status" value="1"/>
</dbReference>
<sequence>MSNVPKSPAPTRANAPSAKHPDGAADARQQQGQPPRGQQQQAGKPPRGPRGDEPRREPGQPAAKGAPQAAAGERAPRRERPPRAAVAPNPIPPITYPESLPVSGKRDEIARAIAGHQVVIVCGETGSGKTTQLPKICLDLGRGLGAGGTGLIGHTQPRRLAASSTGRRIAEELGTPFGEVVGYKVRFTDNLAPGASVKLMTDGILLAETQTDPLLKAYDTLIIDEAHERSLNIDFLLGYLKEILPRRPDLKLIVTSATIDADRFARHFGTDARPAPVIEVSGRLYPVEMRYRPVAEDRPAVKNAEGTGGRDRVKTAREAERDLMDAIVDAVDELCREGPGDVLVFLPGEREIREAAEALRKHHPPHTEILPLFARLSAADQDKVFKASNARRIVLATNVAETSLTVPGIRYVVDTGLARVKRYSYRNKVEQLQVEPISQAAANQRAGRCGRVADGVCIRLYEESDYQARARFTDPEILRSSLASVILRMKSLHLSAIESFPFLEPPPGRAIADGYQLLNELGAVDDDNALTPLGRELARLPLDPRVGRMILAARDQQSLREVLIIASALSVQDPRDRPIDAQEQADQAHRRFADERSEFLQWLKIWAWFEEAVAHKKSNRQLVDACRQNFLSHLRLREWRDVHSQLLTVVREHGWRLNEVDATYEQIHLALLTGLLGNLGMKADDDPHYLGARGIKFYLWPGSALAKKAGRWVMAAELVETSRLYARCLAKIEPEWVEKIGAHLLKKSLSEPHWEKRPAQVSAFERATLYGLPIYHRRRVAFGKQDPARARELFIRGALVEGEFDTKLPFFAHNRKLLADIEQLEHKSRRQDVLVDDELIYAYYDQAIPEGIHTGAAFERWYRDEVKKGGQAEEKQRLLYLSRDDLMRHEAAGVTTELFPKRATMAGVEMALTYHFEPGTPRDGVTLAVPLYALNQVDARRCEWLVPGMLKEKVQLLLKSLPQKLRRHCVPLPEYAAGFVERTGRERFGAGGLVEALIADVRGQTQVAMKTADFKLETLPAHLFMNFKVIDEHGRQLAMGRNLAQLRQELGAQAQQQFQKIAAASTIAPGGEAGDGDAHDAAPGSAAKGGKPAKGAAPHTAAPADAGATALYENLTTWNFGKLPELLEIRRRGQTLYGYPALVDRGTHCDVEVFDSPEEAARIHRAGLRRLFALQLKEPIKFLEKNLPGLREMAMQYMSLGTQDELRDQLIDTALDRACLQDPLPDDDASFHARRDEGRSRLNLLAQEIARLVGQILAEYAGLAKKLAQAKPFAQAHADLQQQLGALVGKRFVIDTPYAQLAHFPRYLKGIALRIDKLKADPARDAKQSAELLPLVQQYQRAVSQRGGVADPRLAEFRWLLEELRISLFAQELRTPMPVSVKRLHKVWESMQR</sequence>
<dbReference type="GO" id="GO:0005524">
    <property type="term" value="F:ATP binding"/>
    <property type="evidence" value="ECO:0007669"/>
    <property type="project" value="UniProtKB-KW"/>
</dbReference>
<dbReference type="InterPro" id="IPR014001">
    <property type="entry name" value="Helicase_ATP-bd"/>
</dbReference>
<dbReference type="InterPro" id="IPR048333">
    <property type="entry name" value="HA2_WH"/>
</dbReference>
<dbReference type="InterPro" id="IPR024590">
    <property type="entry name" value="HrpA_C"/>
</dbReference>
<dbReference type="RefSeq" id="WP_060107698.1">
    <property type="nucleotide sequence ID" value="NZ_LPEQ01000104.1"/>
</dbReference>
<name>A0A105V8U2_9BURK</name>
<dbReference type="InterPro" id="IPR007502">
    <property type="entry name" value="Helicase-assoc_dom"/>
</dbReference>
<dbReference type="Pfam" id="PF11898">
    <property type="entry name" value="DUF3418"/>
    <property type="match status" value="1"/>
</dbReference>
<dbReference type="SMART" id="SM00487">
    <property type="entry name" value="DEXDc"/>
    <property type="match status" value="1"/>
</dbReference>
<dbReference type="InterPro" id="IPR011709">
    <property type="entry name" value="DEAD-box_helicase_OB_fold"/>
</dbReference>
<keyword evidence="4" id="KW-0067">ATP-binding</keyword>
<dbReference type="CDD" id="cd18791">
    <property type="entry name" value="SF2_C_RHA"/>
    <property type="match status" value="1"/>
</dbReference>
<dbReference type="GO" id="GO:0016787">
    <property type="term" value="F:hydrolase activity"/>
    <property type="evidence" value="ECO:0007669"/>
    <property type="project" value="UniProtKB-KW"/>
</dbReference>
<dbReference type="Pfam" id="PF00270">
    <property type="entry name" value="DEAD"/>
    <property type="match status" value="1"/>
</dbReference>
<organism evidence="8 9">
    <name type="scientific">Burkholderia territorii</name>
    <dbReference type="NCBI Taxonomy" id="1503055"/>
    <lineage>
        <taxon>Bacteria</taxon>
        <taxon>Pseudomonadati</taxon>
        <taxon>Pseudomonadota</taxon>
        <taxon>Betaproteobacteria</taxon>
        <taxon>Burkholderiales</taxon>
        <taxon>Burkholderiaceae</taxon>
        <taxon>Burkholderia</taxon>
        <taxon>Burkholderia cepacia complex</taxon>
    </lineage>
</organism>
<dbReference type="InterPro" id="IPR001650">
    <property type="entry name" value="Helicase_C-like"/>
</dbReference>
<feature type="region of interest" description="Disordered" evidence="5">
    <location>
        <begin position="1"/>
        <end position="100"/>
    </location>
</feature>
<evidence type="ECO:0000313" key="9">
    <source>
        <dbReference type="Proteomes" id="UP000062317"/>
    </source>
</evidence>
<evidence type="ECO:0000256" key="4">
    <source>
        <dbReference type="ARBA" id="ARBA00022840"/>
    </source>
</evidence>
<dbReference type="Pfam" id="PF07717">
    <property type="entry name" value="OB_NTP_bind"/>
    <property type="match status" value="1"/>
</dbReference>
<dbReference type="Gene3D" id="3.40.50.300">
    <property type="entry name" value="P-loop containing nucleotide triphosphate hydrolases"/>
    <property type="match status" value="2"/>
</dbReference>
<feature type="compositionally biased region" description="Low complexity" evidence="5">
    <location>
        <begin position="26"/>
        <end position="45"/>
    </location>
</feature>
<feature type="domain" description="Helicase C-terminal" evidence="7">
    <location>
        <begin position="326"/>
        <end position="493"/>
    </location>
</feature>
<dbReference type="PROSITE" id="PS51194">
    <property type="entry name" value="HELICASE_CTER"/>
    <property type="match status" value="1"/>
</dbReference>
<dbReference type="Pfam" id="PF00271">
    <property type="entry name" value="Helicase_C"/>
    <property type="match status" value="1"/>
</dbReference>
<dbReference type="SMART" id="SM00382">
    <property type="entry name" value="AAA"/>
    <property type="match status" value="1"/>
</dbReference>
<dbReference type="PANTHER" id="PTHR18934:SF99">
    <property type="entry name" value="ATP-DEPENDENT RNA HELICASE DHX37-RELATED"/>
    <property type="match status" value="1"/>
</dbReference>
<dbReference type="SUPFAM" id="SSF52540">
    <property type="entry name" value="P-loop containing nucleoside triphosphate hydrolases"/>
    <property type="match status" value="1"/>
</dbReference>
<evidence type="ECO:0000256" key="1">
    <source>
        <dbReference type="ARBA" id="ARBA00022741"/>
    </source>
</evidence>
<evidence type="ECO:0000313" key="8">
    <source>
        <dbReference type="EMBL" id="KVV43171.1"/>
    </source>
</evidence>
<evidence type="ECO:0000256" key="5">
    <source>
        <dbReference type="SAM" id="MobiDB-lite"/>
    </source>
</evidence>
<dbReference type="FunFam" id="1.20.120.1080:FF:000005">
    <property type="entry name" value="ATP-dependent helicase HrpA"/>
    <property type="match status" value="1"/>
</dbReference>
<dbReference type="GO" id="GO:0003723">
    <property type="term" value="F:RNA binding"/>
    <property type="evidence" value="ECO:0007669"/>
    <property type="project" value="TreeGrafter"/>
</dbReference>
<dbReference type="PANTHER" id="PTHR18934">
    <property type="entry name" value="ATP-DEPENDENT RNA HELICASE"/>
    <property type="match status" value="1"/>
</dbReference>
<gene>
    <name evidence="8" type="ORF">WT27_10595</name>
</gene>
<protein>
    <submittedName>
        <fullName evidence="8">ATP-dependent RNA helicase HrpA</fullName>
    </submittedName>
</protein>
<proteinExistence type="predicted"/>
<comment type="caution">
    <text evidence="8">The sequence shown here is derived from an EMBL/GenBank/DDBJ whole genome shotgun (WGS) entry which is preliminary data.</text>
</comment>
<dbReference type="SMART" id="SM00490">
    <property type="entry name" value="HELICc"/>
    <property type="match status" value="1"/>
</dbReference>
<dbReference type="PROSITE" id="PS51192">
    <property type="entry name" value="HELICASE_ATP_BIND_1"/>
    <property type="match status" value="1"/>
</dbReference>
<evidence type="ECO:0000259" key="7">
    <source>
        <dbReference type="PROSITE" id="PS51194"/>
    </source>
</evidence>
<dbReference type="Pfam" id="PF21010">
    <property type="entry name" value="HA2_C"/>
    <property type="match status" value="1"/>
</dbReference>
<dbReference type="SMART" id="SM00847">
    <property type="entry name" value="HA2"/>
    <property type="match status" value="1"/>
</dbReference>